<gene>
    <name evidence="2" type="ORF">GWK47_027626</name>
</gene>
<evidence type="ECO:0000313" key="3">
    <source>
        <dbReference type="Proteomes" id="UP000770661"/>
    </source>
</evidence>
<feature type="compositionally biased region" description="Polar residues" evidence="1">
    <location>
        <begin position="121"/>
        <end position="134"/>
    </location>
</feature>
<reference evidence="2" key="1">
    <citation type="submission" date="2020-07" db="EMBL/GenBank/DDBJ databases">
        <title>The High-quality genome of the commercially important snow crab, Chionoecetes opilio.</title>
        <authorList>
            <person name="Jeong J.-H."/>
            <person name="Ryu S."/>
        </authorList>
    </citation>
    <scope>NUCLEOTIDE SEQUENCE</scope>
    <source>
        <strain evidence="2">MADBK_172401_WGS</strain>
        <tissue evidence="2">Digestive gland</tissue>
    </source>
</reference>
<feature type="region of interest" description="Disordered" evidence="1">
    <location>
        <begin position="106"/>
        <end position="177"/>
    </location>
</feature>
<protein>
    <submittedName>
        <fullName evidence="2">Uncharacterized protein</fullName>
    </submittedName>
</protein>
<evidence type="ECO:0000256" key="1">
    <source>
        <dbReference type="SAM" id="MobiDB-lite"/>
    </source>
</evidence>
<feature type="compositionally biased region" description="Polar residues" evidence="1">
    <location>
        <begin position="165"/>
        <end position="177"/>
    </location>
</feature>
<dbReference type="AlphaFoldDB" id="A0A8J8WL85"/>
<name>A0A8J8WL85_CHIOP</name>
<proteinExistence type="predicted"/>
<evidence type="ECO:0000313" key="2">
    <source>
        <dbReference type="EMBL" id="KAG0693161.1"/>
    </source>
</evidence>
<keyword evidence="3" id="KW-1185">Reference proteome</keyword>
<comment type="caution">
    <text evidence="2">The sequence shown here is derived from an EMBL/GenBank/DDBJ whole genome shotgun (WGS) entry which is preliminary data.</text>
</comment>
<dbReference type="EMBL" id="JACEEZ010026366">
    <property type="protein sequence ID" value="KAG0693161.1"/>
    <property type="molecule type" value="Genomic_DNA"/>
</dbReference>
<sequence>MKVKFQSQSAQSSAVMDGGRVLARTDTKRFQSLGQKLFVAFRKCFKALTRHRSHAHAPYQDGENLEKEPRSVWKPTIKETAWSSTTPVAVAEATRKRGFSMRFPRVTVDRGSHGGGHRALRTTSRCQRHQQGSLRNLYLEGPEESPKARIRGNGQASTPEDCPAQNGNLLRPTQMQT</sequence>
<organism evidence="2 3">
    <name type="scientific">Chionoecetes opilio</name>
    <name type="common">Atlantic snow crab</name>
    <name type="synonym">Cancer opilio</name>
    <dbReference type="NCBI Taxonomy" id="41210"/>
    <lineage>
        <taxon>Eukaryota</taxon>
        <taxon>Metazoa</taxon>
        <taxon>Ecdysozoa</taxon>
        <taxon>Arthropoda</taxon>
        <taxon>Crustacea</taxon>
        <taxon>Multicrustacea</taxon>
        <taxon>Malacostraca</taxon>
        <taxon>Eumalacostraca</taxon>
        <taxon>Eucarida</taxon>
        <taxon>Decapoda</taxon>
        <taxon>Pleocyemata</taxon>
        <taxon>Brachyura</taxon>
        <taxon>Eubrachyura</taxon>
        <taxon>Majoidea</taxon>
        <taxon>Majidae</taxon>
        <taxon>Chionoecetes</taxon>
    </lineage>
</organism>
<accession>A0A8J8WL85</accession>
<dbReference type="Proteomes" id="UP000770661">
    <property type="component" value="Unassembled WGS sequence"/>
</dbReference>